<protein>
    <recommendedName>
        <fullName evidence="4">Reverse transcriptase domain-containing protein</fullName>
    </recommendedName>
</protein>
<dbReference type="PANTHER" id="PTHR21301:SF11">
    <property type="entry name" value="GIY-YIG DOMAIN-CONTAINING PROTEIN"/>
    <property type="match status" value="1"/>
</dbReference>
<evidence type="ECO:0000313" key="3">
    <source>
        <dbReference type="Proteomes" id="UP000784294"/>
    </source>
</evidence>
<name>A0A448XDV8_9PLAT</name>
<feature type="compositionally biased region" description="Basic residues" evidence="1">
    <location>
        <begin position="248"/>
        <end position="260"/>
    </location>
</feature>
<gene>
    <name evidence="2" type="ORF">PXEA_LOCUS27767</name>
</gene>
<feature type="region of interest" description="Disordered" evidence="1">
    <location>
        <begin position="240"/>
        <end position="280"/>
    </location>
</feature>
<keyword evidence="3" id="KW-1185">Reference proteome</keyword>
<organism evidence="2 3">
    <name type="scientific">Protopolystoma xenopodis</name>
    <dbReference type="NCBI Taxonomy" id="117903"/>
    <lineage>
        <taxon>Eukaryota</taxon>
        <taxon>Metazoa</taxon>
        <taxon>Spiralia</taxon>
        <taxon>Lophotrochozoa</taxon>
        <taxon>Platyhelminthes</taxon>
        <taxon>Monogenea</taxon>
        <taxon>Polyopisthocotylea</taxon>
        <taxon>Polystomatidea</taxon>
        <taxon>Polystomatidae</taxon>
        <taxon>Protopolystoma</taxon>
    </lineage>
</organism>
<accession>A0A448XDV8</accession>
<dbReference type="EMBL" id="CAAALY010247442">
    <property type="protein sequence ID" value="VEL34327.1"/>
    <property type="molecule type" value="Genomic_DNA"/>
</dbReference>
<evidence type="ECO:0000256" key="1">
    <source>
        <dbReference type="SAM" id="MobiDB-lite"/>
    </source>
</evidence>
<dbReference type="OrthoDB" id="10058657at2759"/>
<evidence type="ECO:0008006" key="4">
    <source>
        <dbReference type="Google" id="ProtNLM"/>
    </source>
</evidence>
<dbReference type="Proteomes" id="UP000784294">
    <property type="component" value="Unassembled WGS sequence"/>
</dbReference>
<sequence length="302" mass="34703">MAQEETDLLVSFDVESKFTNISGENALTALLEMLDREDDMLESQRIRRESLTRLINLTMRTTYFTFNGNIYEQIFGLAMGSPYLNTFGKRRHEQNRRALQDGTATTGSAHAVPGWLFRMEEKKTGRVSAFYAQNGTLKKKLMQKKLSWCWNRVKSVNRNAKNRSQGPMRQIRTGGSNQIRHSTPKQIRQKGTSLVEYKHPCVQFNVKHQLYSCRCGKNQLPVLPHFTRNRVNTIRVDVRHMTDERSTGMHRSRRAVRREHVRTDRQSQPRDSPTSASGEADLQLSLPLASINELGGILPSRN</sequence>
<comment type="caution">
    <text evidence="2">The sequence shown here is derived from an EMBL/GenBank/DDBJ whole genome shotgun (WGS) entry which is preliminary data.</text>
</comment>
<evidence type="ECO:0000313" key="2">
    <source>
        <dbReference type="EMBL" id="VEL34327.1"/>
    </source>
</evidence>
<feature type="region of interest" description="Disordered" evidence="1">
    <location>
        <begin position="160"/>
        <end position="185"/>
    </location>
</feature>
<reference evidence="2" key="1">
    <citation type="submission" date="2018-11" db="EMBL/GenBank/DDBJ databases">
        <authorList>
            <consortium name="Pathogen Informatics"/>
        </authorList>
    </citation>
    <scope>NUCLEOTIDE SEQUENCE</scope>
</reference>
<dbReference type="PANTHER" id="PTHR21301">
    <property type="entry name" value="REVERSE TRANSCRIPTASE"/>
    <property type="match status" value="1"/>
</dbReference>
<dbReference type="AlphaFoldDB" id="A0A448XDV8"/>
<proteinExistence type="predicted"/>